<keyword evidence="1" id="KW-0812">Transmembrane</keyword>
<dbReference type="OrthoDB" id="1048241at2"/>
<feature type="transmembrane region" description="Helical" evidence="1">
    <location>
        <begin position="51"/>
        <end position="70"/>
    </location>
</feature>
<dbReference type="Proteomes" id="UP000266118">
    <property type="component" value="Chromosome"/>
</dbReference>
<reference evidence="2 3" key="1">
    <citation type="submission" date="2018-09" db="EMBL/GenBank/DDBJ databases">
        <title>Arachidicoccus sp. nov., a bacterium isolated from soil.</title>
        <authorList>
            <person name="Weon H.-Y."/>
            <person name="Kwon S.-W."/>
            <person name="Lee S.A."/>
        </authorList>
    </citation>
    <scope>NUCLEOTIDE SEQUENCE [LARGE SCALE GENOMIC DNA]</scope>
    <source>
        <strain evidence="2 3">KIS59-12</strain>
    </source>
</reference>
<sequence length="105" mass="11758">METTEQYALYKGLQRPLVFKMFKGKFIYWAAAIIVGGVLIAGITTAVISSIIGLVVLFVITVPGLLWVVNKQKEGLHSKKMNKGVFIYPPVCRMLKSYAHEEKNI</sequence>
<keyword evidence="3" id="KW-1185">Reference proteome</keyword>
<accession>A0A386HTP0</accession>
<keyword evidence="1" id="KW-1133">Transmembrane helix</keyword>
<name>A0A386HTP0_9BACT</name>
<keyword evidence="1" id="KW-0472">Membrane</keyword>
<proteinExistence type="predicted"/>
<feature type="transmembrane region" description="Helical" evidence="1">
    <location>
        <begin position="26"/>
        <end position="45"/>
    </location>
</feature>
<gene>
    <name evidence="2" type="ORF">D6B99_16305</name>
</gene>
<dbReference type="KEGG" id="ark:D6B99_16305"/>
<evidence type="ECO:0000313" key="3">
    <source>
        <dbReference type="Proteomes" id="UP000266118"/>
    </source>
</evidence>
<dbReference type="EMBL" id="CP032489">
    <property type="protein sequence ID" value="AYD49039.1"/>
    <property type="molecule type" value="Genomic_DNA"/>
</dbReference>
<evidence type="ECO:0000256" key="1">
    <source>
        <dbReference type="SAM" id="Phobius"/>
    </source>
</evidence>
<protein>
    <submittedName>
        <fullName evidence="2">Plasmid transfer protein</fullName>
    </submittedName>
</protein>
<evidence type="ECO:0000313" key="2">
    <source>
        <dbReference type="EMBL" id="AYD49039.1"/>
    </source>
</evidence>
<dbReference type="RefSeq" id="WP_119990365.1">
    <property type="nucleotide sequence ID" value="NZ_CP032489.1"/>
</dbReference>
<organism evidence="2 3">
    <name type="scientific">Arachidicoccus soli</name>
    <dbReference type="NCBI Taxonomy" id="2341117"/>
    <lineage>
        <taxon>Bacteria</taxon>
        <taxon>Pseudomonadati</taxon>
        <taxon>Bacteroidota</taxon>
        <taxon>Chitinophagia</taxon>
        <taxon>Chitinophagales</taxon>
        <taxon>Chitinophagaceae</taxon>
        <taxon>Arachidicoccus</taxon>
    </lineage>
</organism>
<dbReference type="AlphaFoldDB" id="A0A386HTP0"/>